<keyword evidence="1" id="KW-1133">Transmembrane helix</keyword>
<dbReference type="InterPro" id="IPR052701">
    <property type="entry name" value="GAG_Ulvan_Degrading_Sulfatases"/>
</dbReference>
<dbReference type="Proteomes" id="UP000184164">
    <property type="component" value="Unassembled WGS sequence"/>
</dbReference>
<dbReference type="PANTHER" id="PTHR43751:SF3">
    <property type="entry name" value="SULFATASE N-TERMINAL DOMAIN-CONTAINING PROTEIN"/>
    <property type="match status" value="1"/>
</dbReference>
<keyword evidence="1" id="KW-0812">Transmembrane</keyword>
<dbReference type="InterPro" id="IPR017850">
    <property type="entry name" value="Alkaline_phosphatase_core_sf"/>
</dbReference>
<reference evidence="3 4" key="1">
    <citation type="submission" date="2016-11" db="EMBL/GenBank/DDBJ databases">
        <authorList>
            <person name="Jaros S."/>
            <person name="Januszkiewicz K."/>
            <person name="Wedrychowicz H."/>
        </authorList>
    </citation>
    <scope>NUCLEOTIDE SEQUENCE [LARGE SCALE GENOMIC DNA]</scope>
    <source>
        <strain evidence="3 4">DSM 26910</strain>
    </source>
</reference>
<feature type="domain" description="Sulfatase N-terminal" evidence="2">
    <location>
        <begin position="446"/>
        <end position="730"/>
    </location>
</feature>
<feature type="transmembrane region" description="Helical" evidence="1">
    <location>
        <begin position="166"/>
        <end position="184"/>
    </location>
</feature>
<feature type="transmembrane region" description="Helical" evidence="1">
    <location>
        <begin position="274"/>
        <end position="293"/>
    </location>
</feature>
<dbReference type="RefSeq" id="WP_073002115.1">
    <property type="nucleotide sequence ID" value="NZ_FQUM01000005.1"/>
</dbReference>
<proteinExistence type="predicted"/>
<sequence>MKTRVQSSSFPLLVLLFIFGWSNASENIRQNTTGDKELITDSAGYSEGFIEQQISYYAPQSASVYLLWKTDGYPLEESVSWNDETKFKDGFLCNPMKAFGDTFNIKIKVPHNSTLEFYFWITKNKQGHYQDFWDIGSSGKTIANESVAIIKTANYSKVEAQKEINLVKNGWFILLLFTFIYLPLKWGQKRWLRKISAPSPTESVLFIGASMFAFHALARSEIININLAGIIYNWRLIPQILKGSIDDFVVVAVIVFTFALLLRWPKILKIKKLVFVTFTALAALSTLIAFINIKTVVYFGKPFTYQWLYYSDFLGSNEAKSAFQENLDIGTVLNLASIVIAMFLFAGILRTGYQIFTLRKQIKIATVSVLGVAAILLAVLTYKADASWTKGQSGNAIKVMAGSILKANSNNSFFTAKLPANTNPFDPRMAVPADFFVDSTKNQNVKNVLFVVLESAGAVYFDAYGGTFQLSPNLNKYAQQALIFEQMYAHAPATNRSLVSILGSIYPYLSYKSLTQEAPKVELPTISSELKAKGYRTSFFSTADLNFQNCNQFLSNRGFDVIEDFANIKCAEEFHLDNSDYLEGNGKDDMCLADRLASWLDEDTTQNFFSMMWTVQGHYPYFFGDEEENFDVSEVNYNRYLNCLKYNDEVIGNVMQILEDRNLAETTLVVVFGDHGEAFGQHGQYGHATSLYEENIKVPLYFINPVLFSGERKSDIAGMKDLATTVFPIIGEDCPSAWQGRNLLNTYSTEGFFLAPWSDYLFGYRNNNMKYIFNETLNSVEVFDLASDPHETKNLAQLIPEEELDFAKNRIAAWVQFQGNFISNLMKTNDKKQMGK</sequence>
<gene>
    <name evidence="3" type="ORF">SAMN05444274_105224</name>
</gene>
<keyword evidence="4" id="KW-1185">Reference proteome</keyword>
<evidence type="ECO:0000313" key="3">
    <source>
        <dbReference type="EMBL" id="SHF43954.1"/>
    </source>
</evidence>
<evidence type="ECO:0000256" key="1">
    <source>
        <dbReference type="SAM" id="Phobius"/>
    </source>
</evidence>
<dbReference type="SUPFAM" id="SSF53649">
    <property type="entry name" value="Alkaline phosphatase-like"/>
    <property type="match status" value="1"/>
</dbReference>
<accession>A0A1M5BN34</accession>
<dbReference type="Pfam" id="PF00884">
    <property type="entry name" value="Sulfatase"/>
    <property type="match status" value="1"/>
</dbReference>
<dbReference type="STRING" id="1484053.SAMN05444274_105224"/>
<evidence type="ECO:0000313" key="4">
    <source>
        <dbReference type="Proteomes" id="UP000184164"/>
    </source>
</evidence>
<protein>
    <submittedName>
        <fullName evidence="3">Arylsulfatase A</fullName>
    </submittedName>
</protein>
<feature type="transmembrane region" description="Helical" evidence="1">
    <location>
        <begin position="361"/>
        <end position="382"/>
    </location>
</feature>
<dbReference type="EMBL" id="FQUM01000005">
    <property type="protein sequence ID" value="SHF43954.1"/>
    <property type="molecule type" value="Genomic_DNA"/>
</dbReference>
<dbReference type="Gene3D" id="3.40.720.10">
    <property type="entry name" value="Alkaline Phosphatase, subunit A"/>
    <property type="match status" value="1"/>
</dbReference>
<keyword evidence="1" id="KW-0472">Membrane</keyword>
<dbReference type="CDD" id="cd16148">
    <property type="entry name" value="sulfatase_like"/>
    <property type="match status" value="1"/>
</dbReference>
<dbReference type="AlphaFoldDB" id="A0A1M5BN34"/>
<feature type="transmembrane region" description="Helical" evidence="1">
    <location>
        <begin position="329"/>
        <end position="349"/>
    </location>
</feature>
<dbReference type="OrthoDB" id="9777768at2"/>
<dbReference type="InterPro" id="IPR000917">
    <property type="entry name" value="Sulfatase_N"/>
</dbReference>
<name>A0A1M5BN34_9BACT</name>
<feature type="transmembrane region" description="Helical" evidence="1">
    <location>
        <begin position="244"/>
        <end position="262"/>
    </location>
</feature>
<evidence type="ECO:0000259" key="2">
    <source>
        <dbReference type="Pfam" id="PF00884"/>
    </source>
</evidence>
<organism evidence="3 4">
    <name type="scientific">Mariniphaga anaerophila</name>
    <dbReference type="NCBI Taxonomy" id="1484053"/>
    <lineage>
        <taxon>Bacteria</taxon>
        <taxon>Pseudomonadati</taxon>
        <taxon>Bacteroidota</taxon>
        <taxon>Bacteroidia</taxon>
        <taxon>Marinilabiliales</taxon>
        <taxon>Prolixibacteraceae</taxon>
        <taxon>Mariniphaga</taxon>
    </lineage>
</organism>
<dbReference type="PANTHER" id="PTHR43751">
    <property type="entry name" value="SULFATASE"/>
    <property type="match status" value="1"/>
</dbReference>